<evidence type="ECO:0000313" key="6">
    <source>
        <dbReference type="EMBL" id="GAA1739769.1"/>
    </source>
</evidence>
<keyword evidence="1" id="KW-0547">Nucleotide-binding</keyword>
<dbReference type="Pfam" id="PF00012">
    <property type="entry name" value="HSP70"/>
    <property type="match status" value="1"/>
</dbReference>
<dbReference type="InterPro" id="IPR013126">
    <property type="entry name" value="Hsp_70_fam"/>
</dbReference>
<feature type="compositionally biased region" description="Pro residues" evidence="4">
    <location>
        <begin position="373"/>
        <end position="405"/>
    </location>
</feature>
<keyword evidence="7" id="KW-1185">Reference proteome</keyword>
<reference evidence="7" key="1">
    <citation type="journal article" date="2019" name="Int. J. Syst. Evol. Microbiol.">
        <title>The Global Catalogue of Microorganisms (GCM) 10K type strain sequencing project: providing services to taxonomists for standard genome sequencing and annotation.</title>
        <authorList>
            <consortium name="The Broad Institute Genomics Platform"/>
            <consortium name="The Broad Institute Genome Sequencing Center for Infectious Disease"/>
            <person name="Wu L."/>
            <person name="Ma J."/>
        </authorList>
    </citation>
    <scope>NUCLEOTIDE SEQUENCE [LARGE SCALE GENOMIC DNA]</scope>
    <source>
        <strain evidence="7">JCM 13518</strain>
    </source>
</reference>
<keyword evidence="5" id="KW-0812">Transmembrane</keyword>
<dbReference type="Proteomes" id="UP001501057">
    <property type="component" value="Unassembled WGS sequence"/>
</dbReference>
<keyword evidence="2" id="KW-0067">ATP-binding</keyword>
<protein>
    <recommendedName>
        <fullName evidence="8">Hsp70 family protein</fullName>
    </recommendedName>
</protein>
<evidence type="ECO:0000256" key="2">
    <source>
        <dbReference type="ARBA" id="ARBA00022840"/>
    </source>
</evidence>
<dbReference type="RefSeq" id="WP_344200801.1">
    <property type="nucleotide sequence ID" value="NZ_BAAAME010000004.1"/>
</dbReference>
<proteinExistence type="predicted"/>
<dbReference type="PRINTS" id="PR01217">
    <property type="entry name" value="PRICHEXTENSN"/>
</dbReference>
<dbReference type="SUPFAM" id="SSF53067">
    <property type="entry name" value="Actin-like ATPase domain"/>
    <property type="match status" value="2"/>
</dbReference>
<comment type="caution">
    <text evidence="6">The sequence shown here is derived from an EMBL/GenBank/DDBJ whole genome shotgun (WGS) entry which is preliminary data.</text>
</comment>
<dbReference type="PANTHER" id="PTHR42749:SF1">
    <property type="entry name" value="CELL SHAPE-DETERMINING PROTEIN MREB"/>
    <property type="match status" value="1"/>
</dbReference>
<dbReference type="Gene3D" id="3.90.640.10">
    <property type="entry name" value="Actin, Chain A, domain 4"/>
    <property type="match status" value="1"/>
</dbReference>
<dbReference type="InterPro" id="IPR043129">
    <property type="entry name" value="ATPase_NBD"/>
</dbReference>
<evidence type="ECO:0000313" key="7">
    <source>
        <dbReference type="Proteomes" id="UP001501057"/>
    </source>
</evidence>
<dbReference type="PANTHER" id="PTHR42749">
    <property type="entry name" value="CELL SHAPE-DETERMINING PROTEIN MREB"/>
    <property type="match status" value="1"/>
</dbReference>
<name>A0ABP4VWH9_9ACTN</name>
<evidence type="ECO:0000256" key="3">
    <source>
        <dbReference type="ARBA" id="ARBA00023186"/>
    </source>
</evidence>
<accession>A0ABP4VWH9</accession>
<evidence type="ECO:0008006" key="8">
    <source>
        <dbReference type="Google" id="ProtNLM"/>
    </source>
</evidence>
<keyword evidence="5" id="KW-1133">Transmembrane helix</keyword>
<keyword evidence="3" id="KW-0143">Chaperone</keyword>
<feature type="compositionally biased region" description="Low complexity" evidence="4">
    <location>
        <begin position="421"/>
        <end position="432"/>
    </location>
</feature>
<dbReference type="Gene3D" id="3.30.420.40">
    <property type="match status" value="2"/>
</dbReference>
<feature type="transmembrane region" description="Helical" evidence="5">
    <location>
        <begin position="446"/>
        <end position="469"/>
    </location>
</feature>
<evidence type="ECO:0000256" key="4">
    <source>
        <dbReference type="SAM" id="MobiDB-lite"/>
    </source>
</evidence>
<feature type="region of interest" description="Disordered" evidence="4">
    <location>
        <begin position="473"/>
        <end position="504"/>
    </location>
</feature>
<evidence type="ECO:0000256" key="5">
    <source>
        <dbReference type="SAM" id="Phobius"/>
    </source>
</evidence>
<organism evidence="6 7">
    <name type="scientific">Aeromicrobium alkaliterrae</name>
    <dbReference type="NCBI Taxonomy" id="302168"/>
    <lineage>
        <taxon>Bacteria</taxon>
        <taxon>Bacillati</taxon>
        <taxon>Actinomycetota</taxon>
        <taxon>Actinomycetes</taxon>
        <taxon>Propionibacteriales</taxon>
        <taxon>Nocardioidaceae</taxon>
        <taxon>Aeromicrobium</taxon>
    </lineage>
</organism>
<sequence length="651" mass="67098">MSTWRLAIDFGTSNSTAAIQIDGRDPQTVRLSDNGDVMPSAVFADAGGLTVGVEATRRMLLDPSAFERNPKRLVGQNVVQLGGTDREVVDLVAAVLRTVTQRAARVAGGGRPVELTLTYPAGYQRARRDVLVEAAERAGFPRSAVGLLPEPVAAVSRYAQHAPLPPGGSHVCVVDIGGGTADIAVMRVTGDALRPFEVVSTAGRPDLGGGLFDLRLENIVLDAVRAGGHPEVLSALESTAGLGARRALREQVSQAKHALSESESTTVPVVTRGGAVTVTVTADEFAEAIADDVEQITSLTIEACSRAGLKPTELATVYLTGGASLVRPLQTSLARVVGQPAATLDDPKLITCLGALSPLGRQLREPAIAPMASPAPPAPAPAPRPTPISAPAPAPAPAPVAPTPSPTETTGGIPAVPAYTPAPASYSRPAGPSGSGPSGPRKRRTLLIGLAAAALVLVGGGVAAAVVLIGGGDPSPNPTAEPDPTRTSPSDDASTDPECVDSPDLSTTECALLNDVVASNSLVDPADCVTMDDPKGAQIGITCYALEDETGFAPDHLNIYGYGDAASMEDVFQSVISNEGLSGPQTLDGAPGWGTWKFQGETEDAGQILLHYSTEENQSYVAWTDTSTLAEVWAATDDNLLPELYAWWQSA</sequence>
<dbReference type="EMBL" id="BAAAME010000004">
    <property type="protein sequence ID" value="GAA1739769.1"/>
    <property type="molecule type" value="Genomic_DNA"/>
</dbReference>
<keyword evidence="5" id="KW-0472">Membrane</keyword>
<feature type="region of interest" description="Disordered" evidence="4">
    <location>
        <begin position="369"/>
        <end position="440"/>
    </location>
</feature>
<evidence type="ECO:0000256" key="1">
    <source>
        <dbReference type="ARBA" id="ARBA00022741"/>
    </source>
</evidence>
<gene>
    <name evidence="6" type="ORF">GCM10009710_20050</name>
</gene>